<name>A0A5P0YLW2_9ACTN</name>
<reference evidence="1 2" key="1">
    <citation type="submission" date="2019-10" db="EMBL/GenBank/DDBJ databases">
        <title>Streptomyces sp. nov., a novel actinobacterium isolated from alkaline environment.</title>
        <authorList>
            <person name="Golinska P."/>
        </authorList>
    </citation>
    <scope>NUCLEOTIDE SEQUENCE [LARGE SCALE GENOMIC DNA]</scope>
    <source>
        <strain evidence="1 2">OF1</strain>
    </source>
</reference>
<proteinExistence type="predicted"/>
<dbReference type="Proteomes" id="UP000320857">
    <property type="component" value="Unassembled WGS sequence"/>
</dbReference>
<gene>
    <name evidence="1" type="ORF">FNX44_005475</name>
</gene>
<dbReference type="EMBL" id="VJYK02000035">
    <property type="protein sequence ID" value="MQS01333.1"/>
    <property type="molecule type" value="Genomic_DNA"/>
</dbReference>
<dbReference type="AlphaFoldDB" id="A0A5P0YLW2"/>
<comment type="caution">
    <text evidence="1">The sequence shown here is derived from an EMBL/GenBank/DDBJ whole genome shotgun (WGS) entry which is preliminary data.</text>
</comment>
<organism evidence="1 2">
    <name type="scientific">Streptomyces alkaliterrae</name>
    <dbReference type="NCBI Taxonomy" id="2213162"/>
    <lineage>
        <taxon>Bacteria</taxon>
        <taxon>Bacillati</taxon>
        <taxon>Actinomycetota</taxon>
        <taxon>Actinomycetes</taxon>
        <taxon>Kitasatosporales</taxon>
        <taxon>Streptomycetaceae</taxon>
        <taxon>Streptomyces</taxon>
    </lineage>
</organism>
<keyword evidence="2" id="KW-1185">Reference proteome</keyword>
<protein>
    <submittedName>
        <fullName evidence="1">Uncharacterized protein</fullName>
    </submittedName>
</protein>
<sequence>MRYQRNRIVVRCDSCPGQPILSTATAVDLNLCVRCQGEERRLPWPHPEDHLCAPCRRECPECRAPSPKGGTCLACQGVCWSCRAPLPVRPVGEVEIKEPRSGRGGASQWSRAFFPRSWGNDLCDACREGERSADPVRAVLAAFPPKLLSACGGTAPPAAVSSIRVQLQQYTVAQLAARVERRWWGGWASRPLSRKATDTQDGYGPDDVALALISPPACPARCDDGWVPGDPDRPCPACLARRAQERDGEEEPQREAFYRDAARAPGPAPAARTTAEALAHRPPLRECEGRGGTCGVPVADPYTQCPACSDWPTCACGRRYDPSRGTACPTCSVT</sequence>
<evidence type="ECO:0000313" key="2">
    <source>
        <dbReference type="Proteomes" id="UP000320857"/>
    </source>
</evidence>
<evidence type="ECO:0000313" key="1">
    <source>
        <dbReference type="EMBL" id="MQS01333.1"/>
    </source>
</evidence>
<accession>A0A5P0YLW2</accession>